<dbReference type="EMBL" id="CAJVQB010129832">
    <property type="protein sequence ID" value="CAG8853839.1"/>
    <property type="molecule type" value="Genomic_DNA"/>
</dbReference>
<evidence type="ECO:0000313" key="2">
    <source>
        <dbReference type="Proteomes" id="UP000789901"/>
    </source>
</evidence>
<gene>
    <name evidence="1" type="ORF">GMARGA_LOCUS42660</name>
</gene>
<sequence>GTSLDFYLINLMDHVEIRTRSHKFDGPLADHKYEHDLINLTDPWAALSGPRRNMNSWVRR</sequence>
<name>A0ABN7XI43_GIGMA</name>
<reference evidence="1 2" key="1">
    <citation type="submission" date="2021-06" db="EMBL/GenBank/DDBJ databases">
        <authorList>
            <person name="Kallberg Y."/>
            <person name="Tangrot J."/>
            <person name="Rosling A."/>
        </authorList>
    </citation>
    <scope>NUCLEOTIDE SEQUENCE [LARGE SCALE GENOMIC DNA]</scope>
    <source>
        <strain evidence="1 2">120-4 pot B 10/14</strain>
    </source>
</reference>
<proteinExistence type="predicted"/>
<keyword evidence="2" id="KW-1185">Reference proteome</keyword>
<feature type="non-terminal residue" evidence="1">
    <location>
        <position position="1"/>
    </location>
</feature>
<evidence type="ECO:0000313" key="1">
    <source>
        <dbReference type="EMBL" id="CAG8853839.1"/>
    </source>
</evidence>
<dbReference type="Proteomes" id="UP000789901">
    <property type="component" value="Unassembled WGS sequence"/>
</dbReference>
<accession>A0ABN7XI43</accession>
<organism evidence="1 2">
    <name type="scientific">Gigaspora margarita</name>
    <dbReference type="NCBI Taxonomy" id="4874"/>
    <lineage>
        <taxon>Eukaryota</taxon>
        <taxon>Fungi</taxon>
        <taxon>Fungi incertae sedis</taxon>
        <taxon>Mucoromycota</taxon>
        <taxon>Glomeromycotina</taxon>
        <taxon>Glomeromycetes</taxon>
        <taxon>Diversisporales</taxon>
        <taxon>Gigasporaceae</taxon>
        <taxon>Gigaspora</taxon>
    </lineage>
</organism>
<feature type="non-terminal residue" evidence="1">
    <location>
        <position position="60"/>
    </location>
</feature>
<comment type="caution">
    <text evidence="1">The sequence shown here is derived from an EMBL/GenBank/DDBJ whole genome shotgun (WGS) entry which is preliminary data.</text>
</comment>
<protein>
    <submittedName>
        <fullName evidence="1">7882_t:CDS:1</fullName>
    </submittedName>
</protein>